<protein>
    <recommendedName>
        <fullName evidence="5">Ubiquitin-like protease family profile domain-containing protein</fullName>
    </recommendedName>
</protein>
<dbReference type="STRING" id="403673.A0A177WSK3"/>
<dbReference type="GO" id="GO:0008234">
    <property type="term" value="F:cysteine-type peptidase activity"/>
    <property type="evidence" value="ECO:0007669"/>
    <property type="project" value="UniProtKB-KW"/>
</dbReference>
<sequence length="158" mass="17540">MSVILSYGDVQVTDEDLATLLPSEWIGDGIIQFYYEFLEHTVCKSREILLIQPAVAHLIACSVDKTYIKAALPPNINSKSTIFIPINDSNGSQNSGCHWSLMCYYRPTNSYYYYDSMGNANIRSAKQTMNSICGLIGSSSPAFIAINTPMQDTIVECM</sequence>
<dbReference type="GO" id="GO:0019784">
    <property type="term" value="F:deNEDDylase activity"/>
    <property type="evidence" value="ECO:0007669"/>
    <property type="project" value="InterPro"/>
</dbReference>
<evidence type="ECO:0000256" key="2">
    <source>
        <dbReference type="ARBA" id="ARBA00022670"/>
    </source>
</evidence>
<dbReference type="VEuPathDB" id="FungiDB:BDEG_26500"/>
<organism evidence="6 7">
    <name type="scientific">Batrachochytrium dendrobatidis (strain JEL423)</name>
    <dbReference type="NCBI Taxonomy" id="403673"/>
    <lineage>
        <taxon>Eukaryota</taxon>
        <taxon>Fungi</taxon>
        <taxon>Fungi incertae sedis</taxon>
        <taxon>Chytridiomycota</taxon>
        <taxon>Chytridiomycota incertae sedis</taxon>
        <taxon>Chytridiomycetes</taxon>
        <taxon>Rhizophydiales</taxon>
        <taxon>Rhizophydiales incertae sedis</taxon>
        <taxon>Batrachochytrium</taxon>
    </lineage>
</organism>
<reference evidence="6 7" key="2">
    <citation type="submission" date="2016-05" db="EMBL/GenBank/DDBJ databases">
        <title>Lineage-specific infection strategies underlie the spectrum of fungal disease in amphibians.</title>
        <authorList>
            <person name="Cuomo C.A."/>
            <person name="Farrer R.A."/>
            <person name="James T."/>
            <person name="Longcore J."/>
            <person name="Birren B."/>
        </authorList>
    </citation>
    <scope>NUCLEOTIDE SEQUENCE [LARGE SCALE GENOMIC DNA]</scope>
    <source>
        <strain evidence="6 7">JEL423</strain>
    </source>
</reference>
<dbReference type="PANTHER" id="PTHR46468">
    <property type="entry name" value="SENTRIN-SPECIFIC PROTEASE 8"/>
    <property type="match status" value="1"/>
</dbReference>
<keyword evidence="2" id="KW-0645">Protease</keyword>
<dbReference type="GO" id="GO:0006508">
    <property type="term" value="P:proteolysis"/>
    <property type="evidence" value="ECO:0007669"/>
    <property type="project" value="UniProtKB-KW"/>
</dbReference>
<dbReference type="Proteomes" id="UP000077115">
    <property type="component" value="Unassembled WGS sequence"/>
</dbReference>
<comment type="similarity">
    <text evidence="1">Belongs to the peptidase C48 family.</text>
</comment>
<proteinExistence type="inferred from homology"/>
<dbReference type="PROSITE" id="PS50600">
    <property type="entry name" value="ULP_PROTEASE"/>
    <property type="match status" value="1"/>
</dbReference>
<dbReference type="InterPro" id="IPR038765">
    <property type="entry name" value="Papain-like_cys_pep_sf"/>
</dbReference>
<evidence type="ECO:0000256" key="3">
    <source>
        <dbReference type="ARBA" id="ARBA00022801"/>
    </source>
</evidence>
<keyword evidence="4" id="KW-0788">Thiol protease</keyword>
<dbReference type="SUPFAM" id="SSF54001">
    <property type="entry name" value="Cysteine proteinases"/>
    <property type="match status" value="1"/>
</dbReference>
<keyword evidence="3" id="KW-0378">Hydrolase</keyword>
<dbReference type="Gene3D" id="3.40.395.10">
    <property type="entry name" value="Adenoviral Proteinase, Chain A"/>
    <property type="match status" value="1"/>
</dbReference>
<reference evidence="6 7" key="1">
    <citation type="submission" date="2006-10" db="EMBL/GenBank/DDBJ databases">
        <title>The Genome Sequence of Batrachochytrium dendrobatidis JEL423.</title>
        <authorList>
            <consortium name="The Broad Institute Genome Sequencing Platform"/>
            <person name="Birren B."/>
            <person name="Lander E."/>
            <person name="Galagan J."/>
            <person name="Cuomo C."/>
            <person name="Devon K."/>
            <person name="Jaffe D."/>
            <person name="Butler J."/>
            <person name="Alvarez P."/>
            <person name="Gnerre S."/>
            <person name="Grabherr M."/>
            <person name="Kleber M."/>
            <person name="Mauceli E."/>
            <person name="Brockman W."/>
            <person name="Young S."/>
            <person name="LaButti K."/>
            <person name="Sykes S."/>
            <person name="DeCaprio D."/>
            <person name="Crawford M."/>
            <person name="Koehrsen M."/>
            <person name="Engels R."/>
            <person name="Montgomery P."/>
            <person name="Pearson M."/>
            <person name="Howarth C."/>
            <person name="Larson L."/>
            <person name="White J."/>
            <person name="O'Leary S."/>
            <person name="Kodira C."/>
            <person name="Zeng Q."/>
            <person name="Yandava C."/>
            <person name="Alvarado L."/>
            <person name="Longcore J."/>
            <person name="James T."/>
        </authorList>
    </citation>
    <scope>NUCLEOTIDE SEQUENCE [LARGE SCALE GENOMIC DNA]</scope>
    <source>
        <strain evidence="6 7">JEL423</strain>
    </source>
</reference>
<dbReference type="PANTHER" id="PTHR46468:SF1">
    <property type="entry name" value="SENTRIN-SPECIFIC PROTEASE 8"/>
    <property type="match status" value="1"/>
</dbReference>
<gene>
    <name evidence="6" type="ORF">BDEG_26500</name>
</gene>
<evidence type="ECO:0000313" key="7">
    <source>
        <dbReference type="Proteomes" id="UP000077115"/>
    </source>
</evidence>
<evidence type="ECO:0000256" key="4">
    <source>
        <dbReference type="ARBA" id="ARBA00022807"/>
    </source>
</evidence>
<evidence type="ECO:0000313" key="6">
    <source>
        <dbReference type="EMBL" id="OAJ43117.1"/>
    </source>
</evidence>
<dbReference type="eggNOG" id="KOG3246">
    <property type="taxonomic scope" value="Eukaryota"/>
</dbReference>
<dbReference type="InterPro" id="IPR044613">
    <property type="entry name" value="Nep1/2-like"/>
</dbReference>
<dbReference type="EMBL" id="DS022309">
    <property type="protein sequence ID" value="OAJ43117.1"/>
    <property type="molecule type" value="Genomic_DNA"/>
</dbReference>
<accession>A0A177WSK3</accession>
<name>A0A177WSK3_BATDL</name>
<evidence type="ECO:0000256" key="1">
    <source>
        <dbReference type="ARBA" id="ARBA00005234"/>
    </source>
</evidence>
<dbReference type="InterPro" id="IPR003653">
    <property type="entry name" value="Peptidase_C48_C"/>
</dbReference>
<dbReference type="OrthoDB" id="5065855at2759"/>
<evidence type="ECO:0000259" key="5">
    <source>
        <dbReference type="PROSITE" id="PS50600"/>
    </source>
</evidence>
<feature type="domain" description="Ubiquitin-like protease family profile" evidence="5">
    <location>
        <begin position="10"/>
        <end position="158"/>
    </location>
</feature>
<dbReference type="Pfam" id="PF02902">
    <property type="entry name" value="Peptidase_C48"/>
    <property type="match status" value="1"/>
</dbReference>
<dbReference type="AlphaFoldDB" id="A0A177WSK3"/>
<dbReference type="GO" id="GO:0000338">
    <property type="term" value="P:protein deneddylation"/>
    <property type="evidence" value="ECO:0007669"/>
    <property type="project" value="TreeGrafter"/>
</dbReference>